<dbReference type="InterPro" id="IPR043504">
    <property type="entry name" value="Peptidase_S1_PA_chymotrypsin"/>
</dbReference>
<keyword evidence="4" id="KW-1133">Transmembrane helix</keyword>
<reference evidence="6" key="1">
    <citation type="journal article" date="2014" name="Gene">
        <title>Genome-guided analysis of transformation efficiency and carbon dioxide assimilation by Moorella thermoacetica Y72.</title>
        <authorList>
            <person name="Tsukahara K."/>
            <person name="Kita A."/>
            <person name="Nakashimada Y."/>
            <person name="Hoshino T."/>
            <person name="Murakami K."/>
        </authorList>
    </citation>
    <scope>NUCLEOTIDE SEQUENCE [LARGE SCALE GENOMIC DNA]</scope>
    <source>
        <strain evidence="6">Y72</strain>
    </source>
</reference>
<evidence type="ECO:0000256" key="2">
    <source>
        <dbReference type="ARBA" id="ARBA00022670"/>
    </source>
</evidence>
<keyword evidence="4" id="KW-0812">Transmembrane</keyword>
<evidence type="ECO:0000313" key="6">
    <source>
        <dbReference type="EMBL" id="GAF25648.1"/>
    </source>
</evidence>
<name>A0A0S6UE38_NEOTH</name>
<dbReference type="InterPro" id="IPR001940">
    <property type="entry name" value="Peptidase_S1C"/>
</dbReference>
<accession>A0A0S6UE38</accession>
<dbReference type="PANTHER" id="PTHR43343">
    <property type="entry name" value="PEPTIDASE S12"/>
    <property type="match status" value="1"/>
</dbReference>
<dbReference type="EMBL" id="DF238840">
    <property type="protein sequence ID" value="GAF25648.1"/>
    <property type="molecule type" value="Genomic_DNA"/>
</dbReference>
<feature type="domain" description="PDZ" evidence="5">
    <location>
        <begin position="318"/>
        <end position="374"/>
    </location>
</feature>
<keyword evidence="4" id="KW-0472">Membrane</keyword>
<dbReference type="InterPro" id="IPR036034">
    <property type="entry name" value="PDZ_sf"/>
</dbReference>
<dbReference type="PROSITE" id="PS50106">
    <property type="entry name" value="PDZ"/>
    <property type="match status" value="1"/>
</dbReference>
<evidence type="ECO:0000256" key="3">
    <source>
        <dbReference type="ARBA" id="ARBA00022801"/>
    </source>
</evidence>
<dbReference type="PANTHER" id="PTHR43343:SF3">
    <property type="entry name" value="PROTEASE DO-LIKE 8, CHLOROPLASTIC"/>
    <property type="match status" value="1"/>
</dbReference>
<evidence type="ECO:0000256" key="1">
    <source>
        <dbReference type="ARBA" id="ARBA00010541"/>
    </source>
</evidence>
<dbReference type="Gene3D" id="2.40.10.10">
    <property type="entry name" value="Trypsin-like serine proteases"/>
    <property type="match status" value="2"/>
</dbReference>
<dbReference type="Pfam" id="PF13180">
    <property type="entry name" value="PDZ_2"/>
    <property type="match status" value="1"/>
</dbReference>
<dbReference type="AlphaFoldDB" id="A0A0S6UE38"/>
<dbReference type="SMART" id="SM00228">
    <property type="entry name" value="PDZ"/>
    <property type="match status" value="1"/>
</dbReference>
<dbReference type="PRINTS" id="PR00834">
    <property type="entry name" value="PROTEASES2C"/>
</dbReference>
<gene>
    <name evidence="6" type="ORF">MTY_0984</name>
</gene>
<dbReference type="GO" id="GO:0006508">
    <property type="term" value="P:proteolysis"/>
    <property type="evidence" value="ECO:0007669"/>
    <property type="project" value="UniProtKB-KW"/>
</dbReference>
<organism evidence="6">
    <name type="scientific">Moorella thermoacetica Y72</name>
    <dbReference type="NCBI Taxonomy" id="1325331"/>
    <lineage>
        <taxon>Bacteria</taxon>
        <taxon>Bacillati</taxon>
        <taxon>Bacillota</taxon>
        <taxon>Clostridia</taxon>
        <taxon>Neomoorellales</taxon>
        <taxon>Neomoorellaceae</taxon>
        <taxon>Neomoorella</taxon>
    </lineage>
</organism>
<evidence type="ECO:0000256" key="4">
    <source>
        <dbReference type="SAM" id="Phobius"/>
    </source>
</evidence>
<proteinExistence type="inferred from homology"/>
<protein>
    <submittedName>
        <fullName evidence="6">Trypsin-like serine proteases, typically periplasmic, contain C-terminal PDZ domain</fullName>
    </submittedName>
</protein>
<dbReference type="SUPFAM" id="SSF50494">
    <property type="entry name" value="Trypsin-like serine proteases"/>
    <property type="match status" value="1"/>
</dbReference>
<dbReference type="GO" id="GO:0004252">
    <property type="term" value="F:serine-type endopeptidase activity"/>
    <property type="evidence" value="ECO:0007669"/>
    <property type="project" value="InterPro"/>
</dbReference>
<dbReference type="Pfam" id="PF13365">
    <property type="entry name" value="Trypsin_2"/>
    <property type="match status" value="1"/>
</dbReference>
<dbReference type="InterPro" id="IPR009003">
    <property type="entry name" value="Peptidase_S1_PA"/>
</dbReference>
<evidence type="ECO:0000259" key="5">
    <source>
        <dbReference type="PROSITE" id="PS50106"/>
    </source>
</evidence>
<dbReference type="Proteomes" id="UP000063718">
    <property type="component" value="Unassembled WGS sequence"/>
</dbReference>
<feature type="transmembrane region" description="Helical" evidence="4">
    <location>
        <begin position="26"/>
        <end position="50"/>
    </location>
</feature>
<comment type="similarity">
    <text evidence="1">Belongs to the peptidase S1C family.</text>
</comment>
<dbReference type="SUPFAM" id="SSF50156">
    <property type="entry name" value="PDZ domain-like"/>
    <property type="match status" value="1"/>
</dbReference>
<keyword evidence="2 6" id="KW-0645">Protease</keyword>
<dbReference type="InterPro" id="IPR051201">
    <property type="entry name" value="Chloro_Bact_Ser_Proteases"/>
</dbReference>
<sequence length="392" mass="41394">MAAVAPRGNKGVAFLKRFFPGGLRRYRILLLVSLVFLSSVLGAGAALYFAPRLMFRPLPPASPPQGLINQPLGLPAQYTADSPVVTIARQVGPSVVGVQAMTGTNYTGDGVVKQGSGVIFDTTNGYIVTNNHVIAGAGRITVSLDREQTYPATLVGADERSDLAVLKVQGPNLPQARLGDSSTLQVGETVVAIGNPLGREFARSVTVGVISALNREVTVPGSRGVEITLRVLQTDAPINPGNSGGALVNLRGEIIGINSVKIAASGVEGMGFAIPINDVRPIIDQIITRGYVTHPFLGVYNLQEITPEMAQWYNIPVGVYVGGVFKDGPAAKAGLQVGDVITAVENQKVATYDDIQRLINKKSPGDQVTVTIRRLKSPNPVNYTITLGELPK</sequence>
<dbReference type="InterPro" id="IPR001478">
    <property type="entry name" value="PDZ"/>
</dbReference>
<dbReference type="Gene3D" id="2.30.42.10">
    <property type="match status" value="1"/>
</dbReference>
<keyword evidence="3" id="KW-0378">Hydrolase</keyword>